<evidence type="ECO:0000313" key="3">
    <source>
        <dbReference type="EMBL" id="MEW9921539.1"/>
    </source>
</evidence>
<dbReference type="Proteomes" id="UP001556098">
    <property type="component" value="Unassembled WGS sequence"/>
</dbReference>
<keyword evidence="4" id="KW-1185">Reference proteome</keyword>
<dbReference type="EMBL" id="JBFNXX010000017">
    <property type="protein sequence ID" value="MEW9921539.1"/>
    <property type="molecule type" value="Genomic_DNA"/>
</dbReference>
<dbReference type="SUPFAM" id="SSF159594">
    <property type="entry name" value="XCC0632-like"/>
    <property type="match status" value="1"/>
</dbReference>
<dbReference type="PROSITE" id="PS51257">
    <property type="entry name" value="PROKAR_LIPOPROTEIN"/>
    <property type="match status" value="1"/>
</dbReference>
<keyword evidence="1" id="KW-0732">Signal</keyword>
<dbReference type="InterPro" id="IPR005586">
    <property type="entry name" value="ABC_trans_aux"/>
</dbReference>
<dbReference type="Pfam" id="PF03886">
    <property type="entry name" value="ABC_trans_aux"/>
    <property type="match status" value="1"/>
</dbReference>
<comment type="caution">
    <text evidence="3">The sequence shown here is derived from an EMBL/GenBank/DDBJ whole genome shotgun (WGS) entry which is preliminary data.</text>
</comment>
<evidence type="ECO:0000259" key="2">
    <source>
        <dbReference type="Pfam" id="PF03886"/>
    </source>
</evidence>
<proteinExistence type="predicted"/>
<dbReference type="RefSeq" id="WP_367879240.1">
    <property type="nucleotide sequence ID" value="NZ_JBFNXX010000017.1"/>
</dbReference>
<dbReference type="Gene3D" id="3.40.50.10610">
    <property type="entry name" value="ABC-type transport auxiliary lipoprotein component"/>
    <property type="match status" value="1"/>
</dbReference>
<feature type="chain" id="PRO_5047183446" evidence="1">
    <location>
        <begin position="28"/>
        <end position="206"/>
    </location>
</feature>
<accession>A0ABV3RRN1</accession>
<gene>
    <name evidence="3" type="ORF">AB2B41_18170</name>
</gene>
<name>A0ABV3RRN1_9RHOB</name>
<reference evidence="3 4" key="1">
    <citation type="submission" date="2024-07" db="EMBL/GenBank/DDBJ databases">
        <title>Marimonas sp.nov., isolated from tidal-flat sediment.</title>
        <authorList>
            <person name="Jayan J.N."/>
            <person name="Lee S.S."/>
        </authorList>
    </citation>
    <scope>NUCLEOTIDE SEQUENCE [LARGE SCALE GENOMIC DNA]</scope>
    <source>
        <strain evidence="3 4">MJW-29</strain>
    </source>
</reference>
<feature type="signal peptide" evidence="1">
    <location>
        <begin position="1"/>
        <end position="27"/>
    </location>
</feature>
<dbReference type="PROSITE" id="PS51318">
    <property type="entry name" value="TAT"/>
    <property type="match status" value="1"/>
</dbReference>
<keyword evidence="3" id="KW-0449">Lipoprotein</keyword>
<evidence type="ECO:0000256" key="1">
    <source>
        <dbReference type="SAM" id="SignalP"/>
    </source>
</evidence>
<protein>
    <submittedName>
        <fullName evidence="3">ABC-type transport auxiliary lipoprotein family protein</fullName>
    </submittedName>
</protein>
<dbReference type="InterPro" id="IPR006311">
    <property type="entry name" value="TAT_signal"/>
</dbReference>
<feature type="domain" description="ABC-type transport auxiliary lipoprotein component" evidence="2">
    <location>
        <begin position="39"/>
        <end position="199"/>
    </location>
</feature>
<evidence type="ECO:0000313" key="4">
    <source>
        <dbReference type="Proteomes" id="UP001556098"/>
    </source>
</evidence>
<sequence length="206" mass="21349">MTQTIKLTRRLALLGAASALGGCSAVAALNSAAQPLDTYDLAPAAGAAGGRRSSRTLLVALPEASAAIATDRIMVKPDAASITYLPDARWSDELPAVFQSLLVRSISGTGRLGYVGRSEGGPIANTALLVRMDAFEVQVRGAGGFEAVVDLALTLLDDRSQRVIATRAFARTAPVADDTPTAIVGGFQSILDVVLPEMADWVVARS</sequence>
<organism evidence="3 4">
    <name type="scientific">Sulfitobacter sediminis</name>
    <dbReference type="NCBI Taxonomy" id="3234186"/>
    <lineage>
        <taxon>Bacteria</taxon>
        <taxon>Pseudomonadati</taxon>
        <taxon>Pseudomonadota</taxon>
        <taxon>Alphaproteobacteria</taxon>
        <taxon>Rhodobacterales</taxon>
        <taxon>Roseobacteraceae</taxon>
        <taxon>Sulfitobacter</taxon>
    </lineage>
</organism>